<dbReference type="SUPFAM" id="SSF56235">
    <property type="entry name" value="N-terminal nucleophile aminohydrolases (Ntn hydrolases)"/>
    <property type="match status" value="1"/>
</dbReference>
<comment type="similarity">
    <text evidence="2">Belongs to the asparagine synthetase family.</text>
</comment>
<comment type="pathway">
    <text evidence="1">Amino-acid biosynthesis; L-asparagine biosynthesis; L-asparagine from L-aspartate (L-Gln route): step 1/1.</text>
</comment>
<evidence type="ECO:0000313" key="6">
    <source>
        <dbReference type="EMBL" id="TLV00731.1"/>
    </source>
</evidence>
<dbReference type="AlphaFoldDB" id="A0A5R9KX33"/>
<reference evidence="6 7" key="1">
    <citation type="submission" date="2019-05" db="EMBL/GenBank/DDBJ databases">
        <authorList>
            <person name="Qu J.-H."/>
        </authorList>
    </citation>
    <scope>NUCLEOTIDE SEQUENCE [LARGE SCALE GENOMIC DNA]</scope>
    <source>
        <strain evidence="6 7">T17</strain>
    </source>
</reference>
<proteinExistence type="inferred from homology"/>
<dbReference type="EC" id="6.3.5.4" evidence="3"/>
<name>A0A5R9KX33_9BACT</name>
<dbReference type="PIRSF" id="PIRSF001589">
    <property type="entry name" value="Asn_synthetase_glu-h"/>
    <property type="match status" value="1"/>
</dbReference>
<dbReference type="InterPro" id="IPR029055">
    <property type="entry name" value="Ntn_hydrolases_N"/>
</dbReference>
<evidence type="ECO:0000256" key="3">
    <source>
        <dbReference type="ARBA" id="ARBA00012737"/>
    </source>
</evidence>
<evidence type="ECO:0000256" key="2">
    <source>
        <dbReference type="ARBA" id="ARBA00005752"/>
    </source>
</evidence>
<sequence length="640" mass="72486">MLFEGCFNRKNNPSNQTFTNEFDQSIQCSDGYIFAKRDGTKFFSRDYLGSIQGKEKETRYLSDNLTQSFVSFSLEQFLERNESGVCAWYDEDCKELSLSRDLFGILPLYYSLIPDQSIIFSTNLASLLSHSGIKRNVSIDTQRLSLYGTFLGEPSTPFSSQTFYKGIHAVPPGHIVTIDFESVSVKPYVTFRPSKWSHLKSVEEFGEAFRPLFLNAIDKLLHNGPGKVTSHLSGGLDSSSVSAGIKILAPQEPLITLYNKTNTINTDENLYAISVADKIGSQHYEMLQSDKDFDLLSTFITSGGQPSSSLITPSATSSLMEYAKNLDCTRIFNGSGGDSIVGSGLEMIGIAFDNRQWDLVKTLSRKRAAHYQQSYKYPHWSKYSIEKKEEILLNNLIISKLSTFIFRKDWKGFTHTFQDISSSVGISYSYVIPQITKSLLRRIRKGRINPIDSVLRDELLHADDQFETIAISNFLETGYSKEQYRALSDVFSMQTILANEQAFVMSRHYGVTNCSPFYNKELFELCLAVPDIVKFGDGIGRAHFREAMKGLLPENVRSRSTKTHVRSLGQEVVARIANQAKNLLSDTSRVWEYVDKNKFHSQIAILKNDRIPYEQKSSTLFLISRAVSMALWLEWFSGQR</sequence>
<comment type="caution">
    <text evidence="6">The sequence shown here is derived from an EMBL/GenBank/DDBJ whole genome shotgun (WGS) entry which is preliminary data.</text>
</comment>
<evidence type="ECO:0000256" key="1">
    <source>
        <dbReference type="ARBA" id="ARBA00005187"/>
    </source>
</evidence>
<dbReference type="InterPro" id="IPR006426">
    <property type="entry name" value="Asn_synth_AEB"/>
</dbReference>
<accession>A0A5R9KX33</accession>
<feature type="domain" description="Asparagine synthetase" evidence="5">
    <location>
        <begin position="210"/>
        <end position="633"/>
    </location>
</feature>
<organism evidence="6 7">
    <name type="scientific">Dyadobacter luticola</name>
    <dbReference type="NCBI Taxonomy" id="1979387"/>
    <lineage>
        <taxon>Bacteria</taxon>
        <taxon>Pseudomonadati</taxon>
        <taxon>Bacteroidota</taxon>
        <taxon>Cytophagia</taxon>
        <taxon>Cytophagales</taxon>
        <taxon>Spirosomataceae</taxon>
        <taxon>Dyadobacter</taxon>
    </lineage>
</organism>
<keyword evidence="7" id="KW-1185">Reference proteome</keyword>
<evidence type="ECO:0000256" key="4">
    <source>
        <dbReference type="ARBA" id="ARBA00048741"/>
    </source>
</evidence>
<dbReference type="GO" id="GO:0004066">
    <property type="term" value="F:asparagine synthase (glutamine-hydrolyzing) activity"/>
    <property type="evidence" value="ECO:0007669"/>
    <property type="project" value="UniProtKB-EC"/>
</dbReference>
<dbReference type="PANTHER" id="PTHR43284:SF1">
    <property type="entry name" value="ASPARAGINE SYNTHETASE"/>
    <property type="match status" value="1"/>
</dbReference>
<dbReference type="InterPro" id="IPR014729">
    <property type="entry name" value="Rossmann-like_a/b/a_fold"/>
</dbReference>
<dbReference type="EMBL" id="VCEJ01000004">
    <property type="protein sequence ID" value="TLV00731.1"/>
    <property type="molecule type" value="Genomic_DNA"/>
</dbReference>
<dbReference type="Proteomes" id="UP000306402">
    <property type="component" value="Unassembled WGS sequence"/>
</dbReference>
<dbReference type="Gene3D" id="3.40.50.620">
    <property type="entry name" value="HUPs"/>
    <property type="match status" value="2"/>
</dbReference>
<dbReference type="RefSeq" id="WP_138366105.1">
    <property type="nucleotide sequence ID" value="NZ_VCEJ01000004.1"/>
</dbReference>
<dbReference type="PANTHER" id="PTHR43284">
    <property type="entry name" value="ASPARAGINE SYNTHETASE (GLUTAMINE-HYDROLYZING)"/>
    <property type="match status" value="1"/>
</dbReference>
<evidence type="ECO:0000313" key="7">
    <source>
        <dbReference type="Proteomes" id="UP000306402"/>
    </source>
</evidence>
<dbReference type="InterPro" id="IPR001962">
    <property type="entry name" value="Asn_synthase"/>
</dbReference>
<protein>
    <recommendedName>
        <fullName evidence="3">asparagine synthase (glutamine-hydrolyzing)</fullName>
        <ecNumber evidence="3">6.3.5.4</ecNumber>
    </recommendedName>
</protein>
<gene>
    <name evidence="6" type="ORF">FEN17_14715</name>
</gene>
<dbReference type="OrthoDB" id="9763290at2"/>
<dbReference type="Gene3D" id="3.60.20.10">
    <property type="entry name" value="Glutamine Phosphoribosylpyrophosphate, subunit 1, domain 1"/>
    <property type="match status" value="1"/>
</dbReference>
<dbReference type="InterPro" id="IPR051786">
    <property type="entry name" value="ASN_synthetase/amidase"/>
</dbReference>
<dbReference type="GO" id="GO:0006529">
    <property type="term" value="P:asparagine biosynthetic process"/>
    <property type="evidence" value="ECO:0007669"/>
    <property type="project" value="InterPro"/>
</dbReference>
<dbReference type="Pfam" id="PF00733">
    <property type="entry name" value="Asn_synthase"/>
    <property type="match status" value="1"/>
</dbReference>
<evidence type="ECO:0000259" key="5">
    <source>
        <dbReference type="Pfam" id="PF00733"/>
    </source>
</evidence>
<comment type="catalytic activity">
    <reaction evidence="4">
        <text>L-aspartate + L-glutamine + ATP + H2O = L-asparagine + L-glutamate + AMP + diphosphate + H(+)</text>
        <dbReference type="Rhea" id="RHEA:12228"/>
        <dbReference type="ChEBI" id="CHEBI:15377"/>
        <dbReference type="ChEBI" id="CHEBI:15378"/>
        <dbReference type="ChEBI" id="CHEBI:29985"/>
        <dbReference type="ChEBI" id="CHEBI:29991"/>
        <dbReference type="ChEBI" id="CHEBI:30616"/>
        <dbReference type="ChEBI" id="CHEBI:33019"/>
        <dbReference type="ChEBI" id="CHEBI:58048"/>
        <dbReference type="ChEBI" id="CHEBI:58359"/>
        <dbReference type="ChEBI" id="CHEBI:456215"/>
        <dbReference type="EC" id="6.3.5.4"/>
    </reaction>
</comment>
<dbReference type="SUPFAM" id="SSF52402">
    <property type="entry name" value="Adenine nucleotide alpha hydrolases-like"/>
    <property type="match status" value="1"/>
</dbReference>